<proteinExistence type="predicted"/>
<dbReference type="Proteomes" id="UP001281761">
    <property type="component" value="Unassembled WGS sequence"/>
</dbReference>
<feature type="compositionally biased region" description="Low complexity" evidence="1">
    <location>
        <begin position="181"/>
        <end position="190"/>
    </location>
</feature>
<feature type="compositionally biased region" description="Pro residues" evidence="1">
    <location>
        <begin position="240"/>
        <end position="252"/>
    </location>
</feature>
<feature type="region of interest" description="Disordered" evidence="1">
    <location>
        <begin position="174"/>
        <end position="252"/>
    </location>
</feature>
<feature type="compositionally biased region" description="Low complexity" evidence="1">
    <location>
        <begin position="98"/>
        <end position="111"/>
    </location>
</feature>
<reference evidence="2 3" key="1">
    <citation type="journal article" date="2022" name="bioRxiv">
        <title>Genomics of Preaxostyla Flagellates Illuminates Evolutionary Transitions and the Path Towards Mitochondrial Loss.</title>
        <authorList>
            <person name="Novak L.V.F."/>
            <person name="Treitli S.C."/>
            <person name="Pyrih J."/>
            <person name="Halakuc P."/>
            <person name="Pipaliya S.V."/>
            <person name="Vacek V."/>
            <person name="Brzon O."/>
            <person name="Soukal P."/>
            <person name="Eme L."/>
            <person name="Dacks J.B."/>
            <person name="Karnkowska A."/>
            <person name="Elias M."/>
            <person name="Hampl V."/>
        </authorList>
    </citation>
    <scope>NUCLEOTIDE SEQUENCE [LARGE SCALE GENOMIC DNA]</scope>
    <source>
        <strain evidence="2">NAU3</strain>
        <tissue evidence="2">Gut</tissue>
    </source>
</reference>
<organism evidence="2 3">
    <name type="scientific">Blattamonas nauphoetae</name>
    <dbReference type="NCBI Taxonomy" id="2049346"/>
    <lineage>
        <taxon>Eukaryota</taxon>
        <taxon>Metamonada</taxon>
        <taxon>Preaxostyla</taxon>
        <taxon>Oxymonadida</taxon>
        <taxon>Blattamonas</taxon>
    </lineage>
</organism>
<keyword evidence="3" id="KW-1185">Reference proteome</keyword>
<feature type="compositionally biased region" description="Pro residues" evidence="1">
    <location>
        <begin position="191"/>
        <end position="219"/>
    </location>
</feature>
<name>A0ABQ9XL76_9EUKA</name>
<sequence>MLSSSPPSTWWTGTSLDFSNFPQESVQKLSSLATTPHHFCQKYVLSNQRERLVLDIQSSLTCERDYALDFVDRIINYFQNSYLPKHPISAANPPPLPSSSSSTVSYPLLPSQGNPQTDELGLIRTEMKQTTETLTKLVESFNTLYSFVESFHATTTHQLQAISDRVSVLEQHPTIRNTPHPSSTPQTRSPFRPPPPSPCPPPLPPNAPVSSLPPTPSQPPKDRPRGLFGRDSNCQSSPQTIPPTRPSQPPPLFPTHHCTISQMVMTSSLNQGVPLRCETNSKQIGWAATSNSATKPHSRKCYFVVPPHAQQGVLSLSLTPYFRDGDSVDVGVVLFQPDSNEALNKKNSVKFDSKGKLMVRGHSEKVKPITPGDRVKLEIDFSSHTLCIFVNDLPLAYKITGFHGDVHFFVAVSCPNVRVELEECRNEAASALLSMPPNYHPTKTVDFSKHRSFF</sequence>
<dbReference type="InterPro" id="IPR043136">
    <property type="entry name" value="B30.2/SPRY_sf"/>
</dbReference>
<evidence type="ECO:0000313" key="3">
    <source>
        <dbReference type="Proteomes" id="UP001281761"/>
    </source>
</evidence>
<evidence type="ECO:0008006" key="4">
    <source>
        <dbReference type="Google" id="ProtNLM"/>
    </source>
</evidence>
<gene>
    <name evidence="2" type="ORF">BLNAU_12779</name>
</gene>
<evidence type="ECO:0000256" key="1">
    <source>
        <dbReference type="SAM" id="MobiDB-lite"/>
    </source>
</evidence>
<protein>
    <recommendedName>
        <fullName evidence="4">NHR domain-containing protein</fullName>
    </recommendedName>
</protein>
<feature type="region of interest" description="Disordered" evidence="1">
    <location>
        <begin position="93"/>
        <end position="118"/>
    </location>
</feature>
<comment type="caution">
    <text evidence="2">The sequence shown here is derived from an EMBL/GenBank/DDBJ whole genome shotgun (WGS) entry which is preliminary data.</text>
</comment>
<accession>A0ABQ9XL76</accession>
<dbReference type="Gene3D" id="2.60.120.920">
    <property type="match status" value="1"/>
</dbReference>
<dbReference type="EMBL" id="JARBJD010000106">
    <property type="protein sequence ID" value="KAK2952220.1"/>
    <property type="molecule type" value="Genomic_DNA"/>
</dbReference>
<evidence type="ECO:0000313" key="2">
    <source>
        <dbReference type="EMBL" id="KAK2952220.1"/>
    </source>
</evidence>